<protein>
    <submittedName>
        <fullName evidence="2">Uncharacterized protein</fullName>
    </submittedName>
</protein>
<dbReference type="EMBL" id="JANPWB010000008">
    <property type="protein sequence ID" value="KAJ1166210.1"/>
    <property type="molecule type" value="Genomic_DNA"/>
</dbReference>
<name>A0AAV7SPZ8_PLEWA</name>
<evidence type="ECO:0000313" key="3">
    <source>
        <dbReference type="Proteomes" id="UP001066276"/>
    </source>
</evidence>
<feature type="compositionally biased region" description="Basic and acidic residues" evidence="1">
    <location>
        <begin position="93"/>
        <end position="103"/>
    </location>
</feature>
<reference evidence="2" key="1">
    <citation type="journal article" date="2022" name="bioRxiv">
        <title>Sequencing and chromosome-scale assembly of the giantPleurodeles waltlgenome.</title>
        <authorList>
            <person name="Brown T."/>
            <person name="Elewa A."/>
            <person name="Iarovenko S."/>
            <person name="Subramanian E."/>
            <person name="Araus A.J."/>
            <person name="Petzold A."/>
            <person name="Susuki M."/>
            <person name="Suzuki K.-i.T."/>
            <person name="Hayashi T."/>
            <person name="Toyoda A."/>
            <person name="Oliveira C."/>
            <person name="Osipova E."/>
            <person name="Leigh N.D."/>
            <person name="Simon A."/>
            <person name="Yun M.H."/>
        </authorList>
    </citation>
    <scope>NUCLEOTIDE SEQUENCE</scope>
    <source>
        <strain evidence="2">20211129_DDA</strain>
        <tissue evidence="2">Liver</tissue>
    </source>
</reference>
<keyword evidence="3" id="KW-1185">Reference proteome</keyword>
<comment type="caution">
    <text evidence="2">The sequence shown here is derived from an EMBL/GenBank/DDBJ whole genome shotgun (WGS) entry which is preliminary data.</text>
</comment>
<sequence length="131" mass="14189">MPHDAGWTVSKLLPPDSRSDDPCCRLVADTDVRSGVTQERGNLESPKSPPMLHPKFDLSPKSSSSHSRSTDHSGKRHKKKKKSKRTSTLPRPSADEASKECLRSELGSAELSPGSPLRFPPIPGTGTPPLK</sequence>
<proteinExistence type="predicted"/>
<feature type="compositionally biased region" description="Basic and acidic residues" evidence="1">
    <location>
        <begin position="17"/>
        <end position="32"/>
    </location>
</feature>
<organism evidence="2 3">
    <name type="scientific">Pleurodeles waltl</name>
    <name type="common">Iberian ribbed newt</name>
    <dbReference type="NCBI Taxonomy" id="8319"/>
    <lineage>
        <taxon>Eukaryota</taxon>
        <taxon>Metazoa</taxon>
        <taxon>Chordata</taxon>
        <taxon>Craniata</taxon>
        <taxon>Vertebrata</taxon>
        <taxon>Euteleostomi</taxon>
        <taxon>Amphibia</taxon>
        <taxon>Batrachia</taxon>
        <taxon>Caudata</taxon>
        <taxon>Salamandroidea</taxon>
        <taxon>Salamandridae</taxon>
        <taxon>Pleurodelinae</taxon>
        <taxon>Pleurodeles</taxon>
    </lineage>
</organism>
<accession>A0AAV7SPZ8</accession>
<gene>
    <name evidence="2" type="ORF">NDU88_006618</name>
</gene>
<feature type="compositionally biased region" description="Basic residues" evidence="1">
    <location>
        <begin position="74"/>
        <end position="85"/>
    </location>
</feature>
<evidence type="ECO:0000313" key="2">
    <source>
        <dbReference type="EMBL" id="KAJ1166210.1"/>
    </source>
</evidence>
<feature type="region of interest" description="Disordered" evidence="1">
    <location>
        <begin position="1"/>
        <end position="131"/>
    </location>
</feature>
<evidence type="ECO:0000256" key="1">
    <source>
        <dbReference type="SAM" id="MobiDB-lite"/>
    </source>
</evidence>
<dbReference type="Proteomes" id="UP001066276">
    <property type="component" value="Chromosome 4_2"/>
</dbReference>
<dbReference type="AlphaFoldDB" id="A0AAV7SPZ8"/>